<dbReference type="EMBL" id="AP008932">
    <property type="protein sequence ID" value="BAE46324.1"/>
    <property type="molecule type" value="Genomic_DNA"/>
</dbReference>
<dbReference type="HOGENOM" id="CLU_1270130_0_0_11"/>
<reference evidence="2 3" key="2">
    <citation type="journal article" date="2006" name="Environ. Microbiol.">
        <title>Sequence analysis of three plasmids harboured in Rhodococcus erythropolis strain PR4.</title>
        <authorList>
            <person name="Sekine M."/>
            <person name="Tanikawa S."/>
            <person name="Omata S."/>
            <person name="Saito M."/>
            <person name="Fujisawa T."/>
            <person name="Tsukatani N."/>
            <person name="Tajima T."/>
            <person name="Sekigawa T."/>
            <person name="Kosugi H."/>
            <person name="Matsuo Y."/>
            <person name="Nishiko R."/>
            <person name="Imamura K."/>
            <person name="Ito M."/>
            <person name="Narita H."/>
            <person name="Tago S."/>
            <person name="Fujita N."/>
            <person name="Harayama S."/>
        </authorList>
    </citation>
    <scope>NUCLEOTIDE SEQUENCE [LARGE SCALE GENOMIC DNA]</scope>
    <source>
        <strain evidence="3">PR4 / NBRC 100887</strain>
        <plasmid evidence="2 3">pREC1</plasmid>
    </source>
</reference>
<name>Q3L8Y9_RHOE4</name>
<dbReference type="KEGG" id="rer:RER_pREC1-00830"/>
<evidence type="ECO:0000256" key="1">
    <source>
        <dbReference type="SAM" id="MobiDB-lite"/>
    </source>
</evidence>
<evidence type="ECO:0000313" key="2">
    <source>
        <dbReference type="EMBL" id="BAE46324.1"/>
    </source>
</evidence>
<gene>
    <name evidence="2" type="ordered locus">RER_pREC1-00830</name>
</gene>
<feature type="compositionally biased region" description="Low complexity" evidence="1">
    <location>
        <begin position="1"/>
        <end position="19"/>
    </location>
</feature>
<proteinExistence type="predicted"/>
<protein>
    <submittedName>
        <fullName evidence="2">Uncharacterized protein</fullName>
    </submittedName>
</protein>
<dbReference type="eggNOG" id="ENOG5031Z5R">
    <property type="taxonomic scope" value="Bacteria"/>
</dbReference>
<keyword evidence="2" id="KW-0614">Plasmid</keyword>
<dbReference type="Proteomes" id="UP000002204">
    <property type="component" value="Plasmid pREC1"/>
</dbReference>
<accession>Q3L8Y9</accession>
<sequence>MTDTPPETRTTRSTPLSLSGFPDRLGRRQGTLTLVDYLTEGPEMTWDYDGHEGYAATIAAGDRKVRAHVTEGMELEDGTLVPDSDTVGWRTTCSCGWRAPLMFERVTDPSVSLAERQVFDTEGDGWPPREVEELCRTEWHEHIRPAENLAAVRQAAEDHRLSGERLDRAVAGARDGGASWTDIGRAAGVARQTAHERWKALSHNVDSS</sequence>
<geneLocation type="plasmid" evidence="2 3">
    <name>pREC1</name>
</geneLocation>
<reference evidence="3" key="1">
    <citation type="submission" date="2005-03" db="EMBL/GenBank/DDBJ databases">
        <title>Comparison of the complete genome sequences of Rhodococcus erythropolis PR4 and Rhodococcus opacus B4.</title>
        <authorList>
            <person name="Takarada H."/>
            <person name="Sekine M."/>
            <person name="Hosoyama A."/>
            <person name="Yamada R."/>
            <person name="Fujisawa T."/>
            <person name="Omata S."/>
            <person name="Shimizu A."/>
            <person name="Tsukatani N."/>
            <person name="Tanikawa S."/>
            <person name="Fujita N."/>
            <person name="Harayama S."/>
        </authorList>
    </citation>
    <scope>NUCLEOTIDE SEQUENCE [LARGE SCALE GENOMIC DNA]</scope>
    <source>
        <strain evidence="3">PR4 / NBRC 100887</strain>
        <plasmid evidence="3">pREC1</plasmid>
    </source>
</reference>
<dbReference type="AlphaFoldDB" id="Q3L8Y9"/>
<organism evidence="2 3">
    <name type="scientific">Rhodococcus erythropolis (strain PR4 / NBRC 100887)</name>
    <dbReference type="NCBI Taxonomy" id="234621"/>
    <lineage>
        <taxon>Bacteria</taxon>
        <taxon>Bacillati</taxon>
        <taxon>Actinomycetota</taxon>
        <taxon>Actinomycetes</taxon>
        <taxon>Mycobacteriales</taxon>
        <taxon>Nocardiaceae</taxon>
        <taxon>Rhodococcus</taxon>
        <taxon>Rhodococcus erythropolis group</taxon>
    </lineage>
</organism>
<feature type="region of interest" description="Disordered" evidence="1">
    <location>
        <begin position="1"/>
        <end position="23"/>
    </location>
</feature>
<evidence type="ECO:0000313" key="3">
    <source>
        <dbReference type="Proteomes" id="UP000002204"/>
    </source>
</evidence>